<accession>A0A6B0UBQ0</accession>
<reference evidence="1" key="1">
    <citation type="submission" date="2019-12" db="EMBL/GenBank/DDBJ databases">
        <title>An insight into the sialome of adult female Ixodes ricinus ticks feeding for 6 days.</title>
        <authorList>
            <person name="Perner J."/>
            <person name="Ribeiro J.M.C."/>
        </authorList>
    </citation>
    <scope>NUCLEOTIDE SEQUENCE</scope>
    <source>
        <strain evidence="1">Semi-engorged</strain>
        <tissue evidence="1">Salivary glands</tissue>
    </source>
</reference>
<evidence type="ECO:0000313" key="1">
    <source>
        <dbReference type="EMBL" id="MXU83563.1"/>
    </source>
</evidence>
<sequence>MSSVLSFGTGKVCVSLPWATITSSAPWVMTTILSKWPLSLGNLLISLAISTVSVVPKLCTSANSRASVSLPKRMSM</sequence>
<organism evidence="1">
    <name type="scientific">Ixodes ricinus</name>
    <name type="common">Common tick</name>
    <name type="synonym">Acarus ricinus</name>
    <dbReference type="NCBI Taxonomy" id="34613"/>
    <lineage>
        <taxon>Eukaryota</taxon>
        <taxon>Metazoa</taxon>
        <taxon>Ecdysozoa</taxon>
        <taxon>Arthropoda</taxon>
        <taxon>Chelicerata</taxon>
        <taxon>Arachnida</taxon>
        <taxon>Acari</taxon>
        <taxon>Parasitiformes</taxon>
        <taxon>Ixodida</taxon>
        <taxon>Ixodoidea</taxon>
        <taxon>Ixodidae</taxon>
        <taxon>Ixodinae</taxon>
        <taxon>Ixodes</taxon>
    </lineage>
</organism>
<dbReference type="EMBL" id="GIFC01001480">
    <property type="protein sequence ID" value="MXU83563.1"/>
    <property type="molecule type" value="Transcribed_RNA"/>
</dbReference>
<protein>
    <submittedName>
        <fullName evidence="1">Uncharacterized protein</fullName>
    </submittedName>
</protein>
<proteinExistence type="predicted"/>
<name>A0A6B0UBQ0_IXORI</name>
<dbReference type="AlphaFoldDB" id="A0A6B0UBQ0"/>